<accession>A0ABQ7G5A2</accession>
<comment type="caution">
    <text evidence="3">The sequence shown here is derived from an EMBL/GenBank/DDBJ whole genome shotgun (WGS) entry which is preliminary data.</text>
</comment>
<dbReference type="InterPro" id="IPR008283">
    <property type="entry name" value="Peptidase_M17_N"/>
</dbReference>
<proteinExistence type="predicted"/>
<organism evidence="3 4">
    <name type="scientific">Dunaliella salina</name>
    <name type="common">Green alga</name>
    <name type="synonym">Protococcus salinus</name>
    <dbReference type="NCBI Taxonomy" id="3046"/>
    <lineage>
        <taxon>Eukaryota</taxon>
        <taxon>Viridiplantae</taxon>
        <taxon>Chlorophyta</taxon>
        <taxon>core chlorophytes</taxon>
        <taxon>Chlorophyceae</taxon>
        <taxon>CS clade</taxon>
        <taxon>Chlamydomonadales</taxon>
        <taxon>Dunaliellaceae</taxon>
        <taxon>Dunaliella</taxon>
    </lineage>
</organism>
<gene>
    <name evidence="3" type="ORF">DUNSADRAFT_15483</name>
</gene>
<dbReference type="Proteomes" id="UP000815325">
    <property type="component" value="Unassembled WGS sequence"/>
</dbReference>
<feature type="region of interest" description="Disordered" evidence="1">
    <location>
        <begin position="29"/>
        <end position="57"/>
    </location>
</feature>
<feature type="domain" description="Peptidase M17 leucyl aminopeptidase N-terminal" evidence="2">
    <location>
        <begin position="118"/>
        <end position="190"/>
    </location>
</feature>
<reference evidence="3" key="1">
    <citation type="submission" date="2017-08" db="EMBL/GenBank/DDBJ databases">
        <authorList>
            <person name="Polle J.E."/>
            <person name="Barry K."/>
            <person name="Cushman J."/>
            <person name="Schmutz J."/>
            <person name="Tran D."/>
            <person name="Hathwaick L.T."/>
            <person name="Yim W.C."/>
            <person name="Jenkins J."/>
            <person name="Mckie-Krisberg Z.M."/>
            <person name="Prochnik S."/>
            <person name="Lindquist E."/>
            <person name="Dockter R.B."/>
            <person name="Adam C."/>
            <person name="Molina H."/>
            <person name="Bunkerborg J."/>
            <person name="Jin E."/>
            <person name="Buchheim M."/>
            <person name="Magnuson J."/>
        </authorList>
    </citation>
    <scope>NUCLEOTIDE SEQUENCE</scope>
    <source>
        <strain evidence="3">CCAP 19/18</strain>
    </source>
</reference>
<dbReference type="EMBL" id="MU070114">
    <property type="protein sequence ID" value="KAF5829787.1"/>
    <property type="molecule type" value="Genomic_DNA"/>
</dbReference>
<dbReference type="Gene3D" id="3.40.220.10">
    <property type="entry name" value="Leucine Aminopeptidase, subunit E, domain 1"/>
    <property type="match status" value="1"/>
</dbReference>
<evidence type="ECO:0000256" key="1">
    <source>
        <dbReference type="SAM" id="MobiDB-lite"/>
    </source>
</evidence>
<dbReference type="Pfam" id="PF02789">
    <property type="entry name" value="Peptidase_M17_N"/>
    <property type="match status" value="1"/>
</dbReference>
<dbReference type="SUPFAM" id="SSF52949">
    <property type="entry name" value="Macro domain-like"/>
    <property type="match status" value="1"/>
</dbReference>
<sequence>MTSLLARNSLVRASASRLICNARLTSNRQAPAAGSHLRHTAPSALPSYSTFSPSSVGTSTRSRVVAASAMAPKAEHVMFEPESLPAVRLVADRANAPADLDLLLIAVTQEDVTKKEGEDAVLSSDRLNALDRECAGILSDCLATGGFEGKKGSQTAVLRVGRNAVAPGLMGAKGVALVGLGKAEDLGPTNSVTSWGPSCFQHLSAQSSDMQMGLDYAPHPLSQVGIHGLVL</sequence>
<evidence type="ECO:0000313" key="3">
    <source>
        <dbReference type="EMBL" id="KAF5829787.1"/>
    </source>
</evidence>
<protein>
    <recommendedName>
        <fullName evidence="2">Peptidase M17 leucyl aminopeptidase N-terminal domain-containing protein</fullName>
    </recommendedName>
</protein>
<dbReference type="InterPro" id="IPR043472">
    <property type="entry name" value="Macro_dom-like"/>
</dbReference>
<name>A0ABQ7G5A2_DUNSA</name>
<evidence type="ECO:0000313" key="4">
    <source>
        <dbReference type="Proteomes" id="UP000815325"/>
    </source>
</evidence>
<evidence type="ECO:0000259" key="2">
    <source>
        <dbReference type="Pfam" id="PF02789"/>
    </source>
</evidence>
<keyword evidence="4" id="KW-1185">Reference proteome</keyword>